<reference evidence="3" key="1">
    <citation type="submission" date="2023-03" db="EMBL/GenBank/DDBJ databases">
        <title>Emydomyces testavorans Genome Sequence.</title>
        <authorList>
            <person name="Hoyer L."/>
        </authorList>
    </citation>
    <scope>NUCLEOTIDE SEQUENCE</scope>
    <source>
        <strain evidence="3">16-2883</strain>
    </source>
</reference>
<organism evidence="3 4">
    <name type="scientific">Emydomyces testavorans</name>
    <dbReference type="NCBI Taxonomy" id="2070801"/>
    <lineage>
        <taxon>Eukaryota</taxon>
        <taxon>Fungi</taxon>
        <taxon>Dikarya</taxon>
        <taxon>Ascomycota</taxon>
        <taxon>Pezizomycotina</taxon>
        <taxon>Eurotiomycetes</taxon>
        <taxon>Eurotiomycetidae</taxon>
        <taxon>Onygenales</taxon>
        <taxon>Nannizziopsiaceae</taxon>
        <taxon>Emydomyces</taxon>
    </lineage>
</organism>
<feature type="region of interest" description="Disordered" evidence="1">
    <location>
        <begin position="212"/>
        <end position="244"/>
    </location>
</feature>
<feature type="compositionally biased region" description="Basic and acidic residues" evidence="1">
    <location>
        <begin position="212"/>
        <end position="242"/>
    </location>
</feature>
<evidence type="ECO:0000313" key="3">
    <source>
        <dbReference type="EMBL" id="WEW55215.1"/>
    </source>
</evidence>
<name>A0AAF0DBI5_9EURO</name>
<keyword evidence="2" id="KW-0812">Transmembrane</keyword>
<dbReference type="Proteomes" id="UP001219355">
    <property type="component" value="Chromosome 1"/>
</dbReference>
<feature type="transmembrane region" description="Helical" evidence="2">
    <location>
        <begin position="76"/>
        <end position="94"/>
    </location>
</feature>
<evidence type="ECO:0000256" key="2">
    <source>
        <dbReference type="SAM" id="Phobius"/>
    </source>
</evidence>
<dbReference type="AlphaFoldDB" id="A0AAF0DBI5"/>
<protein>
    <submittedName>
        <fullName evidence="3">Uncharacterized protein</fullName>
    </submittedName>
</protein>
<keyword evidence="2" id="KW-1133">Transmembrane helix</keyword>
<keyword evidence="2" id="KW-0472">Membrane</keyword>
<sequence>MSGYKNSIPGSQLALLLKGPTVKISYAASKDDKPAVIYEAIPKAVVKHFSSVLDDCFPSEGKHHVHRMGCDGKTSVIIYGGLMVAYAFIVQWMISCCQCKYVKRINRLDFVQYARIHEAAMALGVPVIQKEMSYRMDKMSNGQIPIEDVKIIYANFPKNSLPRQAVIRSIGQAILERRLRRWNLYKEFKLECIEYDNDIYDYVEERKRADREAGMAAEKDRNKNQSKKNGVEYNKESNDMVKEAPQVVTKTVQGVVARKGRKGQPTYVRVGLGDFGVSSQQFVNRGRGHP</sequence>
<dbReference type="EMBL" id="CP120627">
    <property type="protein sequence ID" value="WEW55215.1"/>
    <property type="molecule type" value="Genomic_DNA"/>
</dbReference>
<keyword evidence="4" id="KW-1185">Reference proteome</keyword>
<accession>A0AAF0DBI5</accession>
<evidence type="ECO:0000256" key="1">
    <source>
        <dbReference type="SAM" id="MobiDB-lite"/>
    </source>
</evidence>
<gene>
    <name evidence="3" type="ORF">PRK78_000644</name>
</gene>
<evidence type="ECO:0000313" key="4">
    <source>
        <dbReference type="Proteomes" id="UP001219355"/>
    </source>
</evidence>
<proteinExistence type="predicted"/>